<evidence type="ECO:0000313" key="1">
    <source>
        <dbReference type="EMBL" id="TSC92180.1"/>
    </source>
</evidence>
<comment type="caution">
    <text evidence="1">The sequence shown here is derived from an EMBL/GenBank/DDBJ whole genome shotgun (WGS) entry which is preliminary data.</text>
</comment>
<gene>
    <name evidence="1" type="ORF">CEN92_73</name>
</gene>
<evidence type="ECO:0000313" key="2">
    <source>
        <dbReference type="Proteomes" id="UP000318296"/>
    </source>
</evidence>
<reference evidence="1 2" key="1">
    <citation type="submission" date="2017-07" db="EMBL/GenBank/DDBJ databases">
        <title>Mechanisms for carbon and nitrogen cycling indicate functional differentiation within the Candidate Phyla Radiation.</title>
        <authorList>
            <person name="Danczak R.E."/>
            <person name="Johnston M.D."/>
            <person name="Kenah C."/>
            <person name="Slattery M."/>
            <person name="Wrighton K.C."/>
            <person name="Wilkins M.J."/>
        </authorList>
    </citation>
    <scope>NUCLEOTIDE SEQUENCE [LARGE SCALE GENOMIC DNA]</scope>
    <source>
        <strain evidence="1">Licking1014_96</strain>
    </source>
</reference>
<organism evidence="1 2">
    <name type="scientific">Candidatus Berkelbacteria bacterium Licking1014_96</name>
    <dbReference type="NCBI Taxonomy" id="2017149"/>
    <lineage>
        <taxon>Bacteria</taxon>
        <taxon>Candidatus Berkelbacteria</taxon>
    </lineage>
</organism>
<accession>A0A554LH32</accession>
<protein>
    <submittedName>
        <fullName evidence="1">Uncharacterized protein</fullName>
    </submittedName>
</protein>
<name>A0A554LH32_9BACT</name>
<feature type="non-terminal residue" evidence="1">
    <location>
        <position position="1"/>
    </location>
</feature>
<dbReference type="Proteomes" id="UP000318296">
    <property type="component" value="Unassembled WGS sequence"/>
</dbReference>
<sequence>YIKAIAEARIINEHLSTLPSERLVSLNADPALDEPFAGADMYATGRNTSQFKSNFLPLYLWKDINHAMVYLFKYDNGGKDLQFVSPQVFLNRFNWSELSTQHPNYRDVTF</sequence>
<proteinExistence type="predicted"/>
<dbReference type="EMBL" id="VMGH01000010">
    <property type="protein sequence ID" value="TSC92180.1"/>
    <property type="molecule type" value="Genomic_DNA"/>
</dbReference>
<dbReference type="AlphaFoldDB" id="A0A554LH32"/>